<protein>
    <submittedName>
        <fullName evidence="5">Cytokinesis protein Cyk3</fullName>
    </submittedName>
</protein>
<dbReference type="InterPro" id="IPR036028">
    <property type="entry name" value="SH3-like_dom_sf"/>
</dbReference>
<evidence type="ECO:0000256" key="3">
    <source>
        <dbReference type="SAM" id="MobiDB-lite"/>
    </source>
</evidence>
<sequence length="1298" mass="141940">MADQGLPMKFPCWVKAVYSWGGETRRDLGFIEGDLIECLNAGDGSWWMGRLRRDKRMVGLFPSNFVEVLPDTFTPAPQASRNASPLPRQNSVNTEKKSFRKPFQAYSKADAVRKRESDSPNTTPNGSLKKKTRGPFSSMKRTTDEKPASPLGTPQQRNASFRGLSPAPRGNPAAHPRAISPAPAPYNHRAPSPAPPSQYRAPSPAPPSQYRAHSPAPQYHCSRAPSPAPPSLYRAYSPAPQSQYDRAPSPASHSYYDRAPSPAPPTHYRAPSPAPPSHYRAVSPAPSMHYHQRATSPAPLHELQHYRAPSPNPEWDQGSPPPPAPPPHRHAHPSRAPSPQPYQSLEYEHAYRKHTPEPSTPNIDNATPSPIAMAMNDVMKQFEDMSTITREPSPPPKREPPDVWSPEAFDELYAANRRPRAHTSAAMGIHQDSGYEEGPSDDPDGPAQLDDYVPRMEARLRKLHEQEGTQPGDHSSLADNLPPEPPPKNPGYRPQSSMSMRSKKGSRKGLRHMRSGYEIGKEALNRTFTLKSSSTNATDSTSHTLASIESAGGMSAASAGSFYRKKWGRDGQQRPQSMMDARMGNSGANFGMSRPQTPLTGISYHSSHNSIPDTPETAKQPEWMKDAGTTSSVLGGLATPLKPRKSGFFKKMLESAKTNAANARSTISSSGMASRPGSPVKGSALPNGITSIAGGTAAFAQARPQSSAAARDIGLGGANDWVQVRRDINRSNSLSKNEREERSDRCAMHDIPVLAPIELLHDHAEGDEGLDGLPITDPTDFTRCNLSLVDKSARSVQDLPPATLPSALVQGYLCRPYRSDVQRLRAIFTWVSERISWEEDFEIPPNARIDTRRVLQSRQGCSQEIVYLVSEMCAAVGIHSEIVQGYLKTPGETLNFDVASRPNHWWNAVIVDGEWRIMDASLAGPTHARRGLYSTTAGKEAESWYFLARPMEICYTHVPMLPEQQHIVPPVDFGVLVALPTACPPYFRNLLHLQDFDTSILHLENLEMAHLYVEVPDDVECVAEVEVRAFARDADGDFFESGELVKKPVLAQAEWLSGARKRFTIKALIPGDEGLGVLKVYAGKRGLMHSINKNPHALSLALPLTHTGQNPPYNFFTHHPTPHAQRQDLYVMQPQCARLATNNTFVFSVRQHPSSLSLSSSSIGSTGTSGITFSSSAISGRNSPNPYTRPASAMSVASISASGSNYSNPSSSSGGSGSSGGSDPNKFKPAKLAIQSPSGKIIRLTRKSEHMVSSSHKEAKEGTEWETVIKVGERGVWRGLVLADRSARWCVFGEWECA</sequence>
<feature type="compositionally biased region" description="Basic residues" evidence="3">
    <location>
        <begin position="501"/>
        <end position="510"/>
    </location>
</feature>
<feature type="compositionally biased region" description="Basic and acidic residues" evidence="3">
    <location>
        <begin position="452"/>
        <end position="467"/>
    </location>
</feature>
<evidence type="ECO:0000313" key="5">
    <source>
        <dbReference type="EMBL" id="TID22809.1"/>
    </source>
</evidence>
<feature type="compositionally biased region" description="Polar residues" evidence="3">
    <location>
        <begin position="660"/>
        <end position="672"/>
    </location>
</feature>
<dbReference type="InterPro" id="IPR038765">
    <property type="entry name" value="Papain-like_cys_pep_sf"/>
</dbReference>
<evidence type="ECO:0000259" key="4">
    <source>
        <dbReference type="PROSITE" id="PS50002"/>
    </source>
</evidence>
<dbReference type="FunFam" id="3.10.620.30:FF:000005">
    <property type="entry name" value="SH3 domain protein (Cyk3), putative"/>
    <property type="match status" value="1"/>
</dbReference>
<dbReference type="STRING" id="86259.A0A4Z1P7M2"/>
<dbReference type="GO" id="GO:0110085">
    <property type="term" value="C:mitotic actomyosin contractile ring"/>
    <property type="evidence" value="ECO:0007669"/>
    <property type="project" value="TreeGrafter"/>
</dbReference>
<evidence type="ECO:0000313" key="6">
    <source>
        <dbReference type="Proteomes" id="UP000298493"/>
    </source>
</evidence>
<reference evidence="5 6" key="1">
    <citation type="submission" date="2019-04" db="EMBL/GenBank/DDBJ databases">
        <title>High contiguity whole genome sequence and gene annotation resource for two Venturia nashicola isolates.</title>
        <authorList>
            <person name="Prokchorchik M."/>
            <person name="Won K."/>
            <person name="Lee Y."/>
            <person name="Choi E.D."/>
            <person name="Segonzac C."/>
            <person name="Sohn K.H."/>
        </authorList>
    </citation>
    <scope>NUCLEOTIDE SEQUENCE [LARGE SCALE GENOMIC DNA]</scope>
    <source>
        <strain evidence="5 6">PRI2</strain>
    </source>
</reference>
<dbReference type="Gene3D" id="2.30.30.40">
    <property type="entry name" value="SH3 Domains"/>
    <property type="match status" value="1"/>
</dbReference>
<feature type="compositionally biased region" description="Basic and acidic residues" evidence="3">
    <location>
        <begin position="346"/>
        <end position="356"/>
    </location>
</feature>
<dbReference type="Pfam" id="PF07653">
    <property type="entry name" value="SH3_2"/>
    <property type="match status" value="1"/>
</dbReference>
<dbReference type="Pfam" id="PF01841">
    <property type="entry name" value="Transglut_core"/>
    <property type="match status" value="1"/>
</dbReference>
<accession>A0A4Z1P7M2</accession>
<dbReference type="SUPFAM" id="SSF54001">
    <property type="entry name" value="Cysteine proteinases"/>
    <property type="match status" value="1"/>
</dbReference>
<name>A0A4Z1P7M2_9PEZI</name>
<dbReference type="InterPro" id="IPR052557">
    <property type="entry name" value="CAP/Cytokinesis_protein"/>
</dbReference>
<feature type="compositionally biased region" description="Acidic residues" evidence="3">
    <location>
        <begin position="434"/>
        <end position="444"/>
    </location>
</feature>
<feature type="domain" description="SH3" evidence="4">
    <location>
        <begin position="9"/>
        <end position="71"/>
    </location>
</feature>
<dbReference type="FunFam" id="2.30.30.40:FF:000168">
    <property type="entry name" value="SH3 domain protein (Cyk3)"/>
    <property type="match status" value="1"/>
</dbReference>
<proteinExistence type="predicted"/>
<feature type="compositionally biased region" description="Polar residues" evidence="3">
    <location>
        <begin position="75"/>
        <end position="93"/>
    </location>
</feature>
<comment type="caution">
    <text evidence="5">The sequence shown here is derived from an EMBL/GenBank/DDBJ whole genome shotgun (WGS) entry which is preliminary data.</text>
</comment>
<dbReference type="InterPro" id="IPR035553">
    <property type="entry name" value="Cyk3_SH3"/>
</dbReference>
<dbReference type="InterPro" id="IPR001452">
    <property type="entry name" value="SH3_domain"/>
</dbReference>
<keyword evidence="6" id="KW-1185">Reference proteome</keyword>
<organism evidence="5 6">
    <name type="scientific">Venturia nashicola</name>
    <dbReference type="NCBI Taxonomy" id="86259"/>
    <lineage>
        <taxon>Eukaryota</taxon>
        <taxon>Fungi</taxon>
        <taxon>Dikarya</taxon>
        <taxon>Ascomycota</taxon>
        <taxon>Pezizomycotina</taxon>
        <taxon>Dothideomycetes</taxon>
        <taxon>Pleosporomycetidae</taxon>
        <taxon>Venturiales</taxon>
        <taxon>Venturiaceae</taxon>
        <taxon>Venturia</taxon>
    </lineage>
</organism>
<dbReference type="SMART" id="SM00460">
    <property type="entry name" value="TGc"/>
    <property type="match status" value="1"/>
</dbReference>
<feature type="compositionally biased region" description="Low complexity" evidence="3">
    <location>
        <begin position="490"/>
        <end position="500"/>
    </location>
</feature>
<evidence type="ECO:0000256" key="1">
    <source>
        <dbReference type="ARBA" id="ARBA00022443"/>
    </source>
</evidence>
<dbReference type="GO" id="GO:0140278">
    <property type="term" value="P:mitotic division septum assembly"/>
    <property type="evidence" value="ECO:0007669"/>
    <property type="project" value="TreeGrafter"/>
</dbReference>
<dbReference type="Gene3D" id="3.10.620.30">
    <property type="match status" value="1"/>
</dbReference>
<feature type="region of interest" description="Disordered" evidence="3">
    <location>
        <begin position="1203"/>
        <end position="1232"/>
    </location>
</feature>
<evidence type="ECO:0000256" key="2">
    <source>
        <dbReference type="PROSITE-ProRule" id="PRU00192"/>
    </source>
</evidence>
<feature type="compositionally biased region" description="Low complexity" evidence="3">
    <location>
        <begin position="1203"/>
        <end position="1213"/>
    </location>
</feature>
<dbReference type="OrthoDB" id="6129702at2759"/>
<dbReference type="InterPro" id="IPR002931">
    <property type="entry name" value="Transglutaminase-like"/>
</dbReference>
<feature type="region of interest" description="Disordered" evidence="3">
    <location>
        <begin position="660"/>
        <end position="680"/>
    </location>
</feature>
<dbReference type="PANTHER" id="PTHR46333:SF2">
    <property type="entry name" value="CYTOKINESIS PROTEIN 3"/>
    <property type="match status" value="1"/>
</dbReference>
<feature type="region of interest" description="Disordered" evidence="3">
    <location>
        <begin position="73"/>
        <end position="510"/>
    </location>
</feature>
<dbReference type="InterPro" id="IPR056409">
    <property type="entry name" value="Ig_CYK3_C"/>
</dbReference>
<dbReference type="SUPFAM" id="SSF50044">
    <property type="entry name" value="SH3-domain"/>
    <property type="match status" value="1"/>
</dbReference>
<dbReference type="Proteomes" id="UP000298493">
    <property type="component" value="Unassembled WGS sequence"/>
</dbReference>
<gene>
    <name evidence="5" type="ORF">E6O75_ATG01983</name>
</gene>
<dbReference type="PROSITE" id="PS50002">
    <property type="entry name" value="SH3"/>
    <property type="match status" value="1"/>
</dbReference>
<dbReference type="SMART" id="SM00326">
    <property type="entry name" value="SH3"/>
    <property type="match status" value="1"/>
</dbReference>
<dbReference type="PANTHER" id="PTHR46333">
    <property type="entry name" value="CYTOKINESIS PROTEIN 3"/>
    <property type="match status" value="1"/>
</dbReference>
<keyword evidence="1 2" id="KW-0728">SH3 domain</keyword>
<dbReference type="EMBL" id="SNSC02000007">
    <property type="protein sequence ID" value="TID22809.1"/>
    <property type="molecule type" value="Genomic_DNA"/>
</dbReference>
<dbReference type="Pfam" id="PF24584">
    <property type="entry name" value="Ig_CYK3_C"/>
    <property type="match status" value="2"/>
</dbReference>
<dbReference type="CDD" id="cd11889">
    <property type="entry name" value="SH3_Cyk3p-like"/>
    <property type="match status" value="1"/>
</dbReference>